<dbReference type="SMART" id="SM00283">
    <property type="entry name" value="MA"/>
    <property type="match status" value="1"/>
</dbReference>
<evidence type="ECO:0000256" key="1">
    <source>
        <dbReference type="ARBA" id="ARBA00023224"/>
    </source>
</evidence>
<dbReference type="AlphaFoldDB" id="A0A4Q9VIL2"/>
<keyword evidence="8" id="KW-1185">Reference proteome</keyword>
<evidence type="ECO:0000256" key="2">
    <source>
        <dbReference type="ARBA" id="ARBA00029447"/>
    </source>
</evidence>
<dbReference type="PROSITE" id="PS50885">
    <property type="entry name" value="HAMP"/>
    <property type="match status" value="1"/>
</dbReference>
<dbReference type="SUPFAM" id="SSF58104">
    <property type="entry name" value="Methyl-accepting chemotaxis protein (MCP) signaling domain"/>
    <property type="match status" value="1"/>
</dbReference>
<keyword evidence="4" id="KW-0472">Membrane</keyword>
<evidence type="ECO:0000256" key="3">
    <source>
        <dbReference type="PROSITE-ProRule" id="PRU00284"/>
    </source>
</evidence>
<feature type="transmembrane region" description="Helical" evidence="4">
    <location>
        <begin position="310"/>
        <end position="334"/>
    </location>
</feature>
<dbReference type="OrthoDB" id="5349256at2"/>
<dbReference type="SMART" id="SM00304">
    <property type="entry name" value="HAMP"/>
    <property type="match status" value="1"/>
</dbReference>
<accession>A0A4Q9VIL2</accession>
<feature type="domain" description="Methyl-accepting transducer" evidence="5">
    <location>
        <begin position="428"/>
        <end position="650"/>
    </location>
</feature>
<comment type="similarity">
    <text evidence="2">Belongs to the methyl-accepting chemotaxis (MCP) protein family.</text>
</comment>
<dbReference type="PANTHER" id="PTHR32089:SF112">
    <property type="entry name" value="LYSOZYME-LIKE PROTEIN-RELATED"/>
    <property type="match status" value="1"/>
</dbReference>
<keyword evidence="4" id="KW-0812">Transmembrane</keyword>
<sequence length="684" mass="70307">MRPWSRRRDAVAGYEGLMSIIRFVGRSLAKLSIRARLWALAGVAVIGPIVVGAVVWSDSRDLETAIVRRDAYSTLATAVRDFRSDTARLRTSVFALAADHNKLTADRLRPETETAAADLKRLRALPLTEVVGSQIAELERLLGTARAAIDPLEQSFATVGYTAGDGLTGRLASSAAAIESPIKAATLASGGEDVYRLAHAFATLRANQWQYGATRDQEMIGGVESAIGRVERAIGRAGFPEDVTAKLRSTFADHVAALQAWMAESAEAVVRRDRLVAALDLMDPVVESVDKVAGEGLAQADDALARSRTALAAALAVIILATLVAALTLAVLTARSILAPLGRLKTAMDKVAGGDNATAIADLDRADEIGGMARALVVFRDRGAERERLSGALVEEAEVRSRRAESIDGAAKRFEGAAAATLARIRSAADDLSSSAAGLDRSAGDAGERAGAARGAVESAGRDIASAGGATEELAASIGAITERTRATTEVARTAVTKTRQTVATLGEFAALADRIGTVVGLIRAIAGQTNLLALNATIEAARAGDSGRGFAVVAAEVKALASQTAQATEEIATQVGAIQSVSADAVMAVGEVDAIITQMAGLADAVAAATAEQNQAVSQIASNMHRATVEAQTGVTAIDAAAGAAQGAGGLAGDVGRLAVDLGERAEDLAGEVERFLASIAAA</sequence>
<feature type="transmembrane region" description="Helical" evidence="4">
    <location>
        <begin position="37"/>
        <end position="56"/>
    </location>
</feature>
<dbReference type="InterPro" id="IPR003660">
    <property type="entry name" value="HAMP_dom"/>
</dbReference>
<dbReference type="Gene3D" id="1.10.287.950">
    <property type="entry name" value="Methyl-accepting chemotaxis protein"/>
    <property type="match status" value="1"/>
</dbReference>
<reference evidence="7 8" key="1">
    <citation type="submission" date="2019-02" db="EMBL/GenBank/DDBJ databases">
        <title>Siculibacillus lacustris gen. nov., sp. nov., a new rosette-forming bacterium isolated from a freshwater crater lake (Lake St. Ana, Romania).</title>
        <authorList>
            <person name="Felfoldi T."/>
            <person name="Marton Z."/>
            <person name="Szabo A."/>
            <person name="Mentes A."/>
            <person name="Boka K."/>
            <person name="Marialigeti K."/>
            <person name="Mathe I."/>
            <person name="Koncz M."/>
            <person name="Schumann P."/>
            <person name="Toth E."/>
        </authorList>
    </citation>
    <scope>NUCLEOTIDE SEQUENCE [LARGE SCALE GENOMIC DNA]</scope>
    <source>
        <strain evidence="7 8">SA-279</strain>
    </source>
</reference>
<evidence type="ECO:0000259" key="5">
    <source>
        <dbReference type="PROSITE" id="PS50111"/>
    </source>
</evidence>
<evidence type="ECO:0000256" key="4">
    <source>
        <dbReference type="SAM" id="Phobius"/>
    </source>
</evidence>
<proteinExistence type="inferred from homology"/>
<comment type="caution">
    <text evidence="7">The sequence shown here is derived from an EMBL/GenBank/DDBJ whole genome shotgun (WGS) entry which is preliminary data.</text>
</comment>
<dbReference type="CDD" id="cd06225">
    <property type="entry name" value="HAMP"/>
    <property type="match status" value="1"/>
</dbReference>
<keyword evidence="1 3" id="KW-0807">Transducer</keyword>
<evidence type="ECO:0000259" key="6">
    <source>
        <dbReference type="PROSITE" id="PS50885"/>
    </source>
</evidence>
<dbReference type="Pfam" id="PF00672">
    <property type="entry name" value="HAMP"/>
    <property type="match status" value="1"/>
</dbReference>
<dbReference type="Pfam" id="PF00015">
    <property type="entry name" value="MCPsignal"/>
    <property type="match status" value="1"/>
</dbReference>
<evidence type="ECO:0000313" key="7">
    <source>
        <dbReference type="EMBL" id="TBW35092.1"/>
    </source>
</evidence>
<dbReference type="GO" id="GO:0016020">
    <property type="term" value="C:membrane"/>
    <property type="evidence" value="ECO:0007669"/>
    <property type="project" value="InterPro"/>
</dbReference>
<gene>
    <name evidence="7" type="ORF">EYW49_16715</name>
</gene>
<feature type="domain" description="HAMP" evidence="6">
    <location>
        <begin position="335"/>
        <end position="388"/>
    </location>
</feature>
<dbReference type="PANTHER" id="PTHR32089">
    <property type="entry name" value="METHYL-ACCEPTING CHEMOTAXIS PROTEIN MCPB"/>
    <property type="match status" value="1"/>
</dbReference>
<organism evidence="7 8">
    <name type="scientific">Siculibacillus lacustris</name>
    <dbReference type="NCBI Taxonomy" id="1549641"/>
    <lineage>
        <taxon>Bacteria</taxon>
        <taxon>Pseudomonadati</taxon>
        <taxon>Pseudomonadota</taxon>
        <taxon>Alphaproteobacteria</taxon>
        <taxon>Hyphomicrobiales</taxon>
        <taxon>Ancalomicrobiaceae</taxon>
        <taxon>Siculibacillus</taxon>
    </lineage>
</organism>
<dbReference type="InterPro" id="IPR004089">
    <property type="entry name" value="MCPsignal_dom"/>
</dbReference>
<name>A0A4Q9VIL2_9HYPH</name>
<evidence type="ECO:0000313" key="8">
    <source>
        <dbReference type="Proteomes" id="UP000292781"/>
    </source>
</evidence>
<keyword evidence="4" id="KW-1133">Transmembrane helix</keyword>
<dbReference type="PROSITE" id="PS50111">
    <property type="entry name" value="CHEMOTAXIS_TRANSDUC_2"/>
    <property type="match status" value="1"/>
</dbReference>
<dbReference type="GO" id="GO:0007165">
    <property type="term" value="P:signal transduction"/>
    <property type="evidence" value="ECO:0007669"/>
    <property type="project" value="UniProtKB-KW"/>
</dbReference>
<dbReference type="Gene3D" id="6.10.340.10">
    <property type="match status" value="1"/>
</dbReference>
<protein>
    <submittedName>
        <fullName evidence="7">Methyl-accepting chemotaxis protein</fullName>
    </submittedName>
</protein>
<dbReference type="EMBL" id="SJFN01000028">
    <property type="protein sequence ID" value="TBW35092.1"/>
    <property type="molecule type" value="Genomic_DNA"/>
</dbReference>
<dbReference type="Proteomes" id="UP000292781">
    <property type="component" value="Unassembled WGS sequence"/>
</dbReference>